<keyword evidence="1" id="KW-0472">Membrane</keyword>
<sequence length="183" mass="20280">MFLWSVLIALAVGWTFGGRLARYEKARMRGLWMPFPAFLAQSLPNWVPAFSDGIPAAICIVICYGTLALFLFQNRRLRKTFWFAGSGTLCNFLVIALNDFCMPVSQRVLSLLSEEGARALTAGEIPMYCAAGPDTRLLFLGDILPLPGGFASVGDLLLAVGAFFCILCLMRPRKILHWWIKNG</sequence>
<keyword evidence="1" id="KW-0812">Transmembrane</keyword>
<keyword evidence="1" id="KW-1133">Transmembrane helix</keyword>
<organism evidence="2 3">
    <name type="scientific">Ruthenibacterium intestinale</name>
    <dbReference type="NCBI Taxonomy" id="3133163"/>
    <lineage>
        <taxon>Bacteria</taxon>
        <taxon>Bacillati</taxon>
        <taxon>Bacillota</taxon>
        <taxon>Clostridia</taxon>
        <taxon>Eubacteriales</taxon>
        <taxon>Oscillospiraceae</taxon>
        <taxon>Ruthenibacterium</taxon>
    </lineage>
</organism>
<accession>A0ABV1GD45</accession>
<feature type="transmembrane region" description="Helical" evidence="1">
    <location>
        <begin position="53"/>
        <end position="72"/>
    </location>
</feature>
<evidence type="ECO:0000313" key="3">
    <source>
        <dbReference type="Proteomes" id="UP001477672"/>
    </source>
</evidence>
<feature type="transmembrane region" description="Helical" evidence="1">
    <location>
        <begin position="149"/>
        <end position="170"/>
    </location>
</feature>
<feature type="transmembrane region" description="Helical" evidence="1">
    <location>
        <begin position="81"/>
        <end position="100"/>
    </location>
</feature>
<evidence type="ECO:0000313" key="2">
    <source>
        <dbReference type="EMBL" id="MEQ2519771.1"/>
    </source>
</evidence>
<protein>
    <submittedName>
        <fullName evidence="2">DUF5317 domain-containing protein</fullName>
    </submittedName>
</protein>
<evidence type="ECO:0000256" key="1">
    <source>
        <dbReference type="SAM" id="Phobius"/>
    </source>
</evidence>
<gene>
    <name evidence="2" type="ORF">WMO24_04905</name>
</gene>
<dbReference type="Proteomes" id="UP001477672">
    <property type="component" value="Unassembled WGS sequence"/>
</dbReference>
<proteinExistence type="predicted"/>
<name>A0ABV1GD45_9FIRM</name>
<dbReference type="RefSeq" id="WP_349215206.1">
    <property type="nucleotide sequence ID" value="NZ_JBBMFA010000068.1"/>
</dbReference>
<dbReference type="EMBL" id="JBBMFA010000068">
    <property type="protein sequence ID" value="MEQ2519771.1"/>
    <property type="molecule type" value="Genomic_DNA"/>
</dbReference>
<keyword evidence="3" id="KW-1185">Reference proteome</keyword>
<dbReference type="InterPro" id="IPR035168">
    <property type="entry name" value="DUF5317"/>
</dbReference>
<reference evidence="2 3" key="1">
    <citation type="submission" date="2024-03" db="EMBL/GenBank/DDBJ databases">
        <title>Human intestinal bacterial collection.</title>
        <authorList>
            <person name="Pauvert C."/>
            <person name="Hitch T.C.A."/>
            <person name="Clavel T."/>
        </authorList>
    </citation>
    <scope>NUCLEOTIDE SEQUENCE [LARGE SCALE GENOMIC DNA]</scope>
    <source>
        <strain evidence="2 3">CLA-JM-H11</strain>
    </source>
</reference>
<dbReference type="Pfam" id="PF17248">
    <property type="entry name" value="DUF5317"/>
    <property type="match status" value="1"/>
</dbReference>
<comment type="caution">
    <text evidence="2">The sequence shown here is derived from an EMBL/GenBank/DDBJ whole genome shotgun (WGS) entry which is preliminary data.</text>
</comment>